<reference evidence="1 2" key="1">
    <citation type="submission" date="2024-04" db="EMBL/GenBank/DDBJ databases">
        <authorList>
            <person name="Rising A."/>
            <person name="Reimegard J."/>
            <person name="Sonavane S."/>
            <person name="Akerstrom W."/>
            <person name="Nylinder S."/>
            <person name="Hedman E."/>
            <person name="Kallberg Y."/>
        </authorList>
    </citation>
    <scope>NUCLEOTIDE SEQUENCE [LARGE SCALE GENOMIC DNA]</scope>
</reference>
<organism evidence="1 2">
    <name type="scientific">Larinioides sclopetarius</name>
    <dbReference type="NCBI Taxonomy" id="280406"/>
    <lineage>
        <taxon>Eukaryota</taxon>
        <taxon>Metazoa</taxon>
        <taxon>Ecdysozoa</taxon>
        <taxon>Arthropoda</taxon>
        <taxon>Chelicerata</taxon>
        <taxon>Arachnida</taxon>
        <taxon>Araneae</taxon>
        <taxon>Araneomorphae</taxon>
        <taxon>Entelegynae</taxon>
        <taxon>Araneoidea</taxon>
        <taxon>Araneidae</taxon>
        <taxon>Larinioides</taxon>
    </lineage>
</organism>
<accession>A0AAV2BFP7</accession>
<gene>
    <name evidence="1" type="ORF">LARSCL_LOCUS18707</name>
</gene>
<comment type="caution">
    <text evidence="1">The sequence shown here is derived from an EMBL/GenBank/DDBJ whole genome shotgun (WGS) entry which is preliminary data.</text>
</comment>
<proteinExistence type="predicted"/>
<evidence type="ECO:0000313" key="2">
    <source>
        <dbReference type="Proteomes" id="UP001497382"/>
    </source>
</evidence>
<name>A0AAV2BFP7_9ARAC</name>
<evidence type="ECO:0000313" key="1">
    <source>
        <dbReference type="EMBL" id="CAL1294434.1"/>
    </source>
</evidence>
<sequence length="1105" mass="128298">MPLQSPMVRDLSLWNSRISKSVWEICTPEKNSLYWSIIIPYLLPSAHSQSYGDFEKHLKNLKDDIGGSQPVKDQLKNFNPFKKKHAFHFGKNTTDVLQKFKKKINRATNKRPVGADVDEMKLAAASKMLNCYIEVYRIDSSGSKNHSFYSPESQSILPSMNLDTIIIFHHPNTQLKNREKDTFGFGMNFEISQPLREKALTFILRNDKLLKENNSQIQQAVRSSENFLISLLKSDVKYVIPIIYKSPYILAKLQNAGYNTNPLAKGIDGLSAFHICLSLPDSQYLNILYNYVSNNFYQSDETCRKPGDEIIKALNDLKRAFQTDFEKSRGFSLLSANAVQRYREILRFNEYQMSVVVKIMKDNQQKTADEIVLAILKEYINYFLFPALPDDERIQFENYLIFSNYYENIDSYTSILLLDHLLSVKNKAYSDLVQPLFLMVMSNNYFPKKEHNHDVDTPLACKGCAHRVTPFRSRMNFLEVLKKVFEEVQAGSAVNTASPGDMIIKSMKSIPKDEFLLARLKTSLETAINVEVNDKKSALVILRTLQVFGEIFATSFDEAYVSGFLLSAHIPKDIELILIALRNEISHYKANVIPSRLNLETRKELFEKFQEELRLIYHVLQPVFSFQRFKMKEFIIQSAAKLYHISKEELENIVTERKIWCTTEWDQFKSFASNVFLFFKKILNTKFPKMNDSKKYTKKIKRLEDGADALNLIFSFKIVFDDPIVVKKLTDAQEDLQKIIKTLKSLEPTDDDIKILHNSFNKYVSLLKHIFNLEVEDTKSEIKCENLIRLMKNFENFNVFVGEENLKIRKLILEFLEPSFEAALNLEIAFRNPHSLQNIDEDLAKIYLSKNNRKKIRSNPSGSLKILEDSSYNSKEAALGKENETTTKLLEMLTKEEYKKALLQHSSTFEKSLERKFLKLVNQKMEFLIERINFIAEILIDEKENIRDLVKWGKSEEIKKHNKFLMRQRYMMELDVKLSLEMLLFDCMNIMDKRKDLADIYTKLNAMFAGVDLRNILSHGNILIDSLGTFLDPDDLPSELVAKMLELIEDKKALKALSDLWMKEKPMTTKALIELIKKQDQCQNFADITKCPRWEGYAVILPTIL</sequence>
<dbReference type="Proteomes" id="UP001497382">
    <property type="component" value="Unassembled WGS sequence"/>
</dbReference>
<protein>
    <submittedName>
        <fullName evidence="1">Uncharacterized protein</fullName>
    </submittedName>
</protein>
<keyword evidence="2" id="KW-1185">Reference proteome</keyword>
<dbReference type="AlphaFoldDB" id="A0AAV2BFP7"/>
<dbReference type="EMBL" id="CAXIEN010000346">
    <property type="protein sequence ID" value="CAL1294434.1"/>
    <property type="molecule type" value="Genomic_DNA"/>
</dbReference>